<evidence type="ECO:0000256" key="5">
    <source>
        <dbReference type="ARBA" id="ARBA00023136"/>
    </source>
</evidence>
<dbReference type="Proteomes" id="UP000754883">
    <property type="component" value="Unassembled WGS sequence"/>
</dbReference>
<protein>
    <recommendedName>
        <fullName evidence="8">Major facilitator superfamily (MFS) profile domain-containing protein</fullName>
    </recommendedName>
</protein>
<keyword evidence="5 7" id="KW-0472">Membrane</keyword>
<keyword evidence="2" id="KW-0813">Transport</keyword>
<evidence type="ECO:0000256" key="2">
    <source>
        <dbReference type="ARBA" id="ARBA00022448"/>
    </source>
</evidence>
<comment type="caution">
    <text evidence="9">The sequence shown here is derived from an EMBL/GenBank/DDBJ whole genome shotgun (WGS) entry which is preliminary data.</text>
</comment>
<dbReference type="InterPro" id="IPR020846">
    <property type="entry name" value="MFS_dom"/>
</dbReference>
<evidence type="ECO:0000313" key="10">
    <source>
        <dbReference type="Proteomes" id="UP000754883"/>
    </source>
</evidence>
<dbReference type="SUPFAM" id="SSF103473">
    <property type="entry name" value="MFS general substrate transporter"/>
    <property type="match status" value="1"/>
</dbReference>
<feature type="transmembrane region" description="Helical" evidence="7">
    <location>
        <begin position="279"/>
        <end position="296"/>
    </location>
</feature>
<reference evidence="9" key="1">
    <citation type="submission" date="2021-10" db="EMBL/GenBank/DDBJ databases">
        <authorList>
            <person name="Piombo E."/>
        </authorList>
    </citation>
    <scope>NUCLEOTIDE SEQUENCE</scope>
</reference>
<evidence type="ECO:0000313" key="9">
    <source>
        <dbReference type="EMBL" id="CAG9982920.1"/>
    </source>
</evidence>
<dbReference type="InterPro" id="IPR036259">
    <property type="entry name" value="MFS_trans_sf"/>
</dbReference>
<organism evidence="9 10">
    <name type="scientific">Clonostachys byssicola</name>
    <dbReference type="NCBI Taxonomy" id="160290"/>
    <lineage>
        <taxon>Eukaryota</taxon>
        <taxon>Fungi</taxon>
        <taxon>Dikarya</taxon>
        <taxon>Ascomycota</taxon>
        <taxon>Pezizomycotina</taxon>
        <taxon>Sordariomycetes</taxon>
        <taxon>Hypocreomycetidae</taxon>
        <taxon>Hypocreales</taxon>
        <taxon>Bionectriaceae</taxon>
        <taxon>Clonostachys</taxon>
    </lineage>
</organism>
<feature type="transmembrane region" description="Helical" evidence="7">
    <location>
        <begin position="211"/>
        <end position="231"/>
    </location>
</feature>
<evidence type="ECO:0000256" key="7">
    <source>
        <dbReference type="SAM" id="Phobius"/>
    </source>
</evidence>
<feature type="transmembrane region" description="Helical" evidence="7">
    <location>
        <begin position="144"/>
        <end position="169"/>
    </location>
</feature>
<dbReference type="GO" id="GO:0016020">
    <property type="term" value="C:membrane"/>
    <property type="evidence" value="ECO:0007669"/>
    <property type="project" value="UniProtKB-SubCell"/>
</dbReference>
<dbReference type="InterPro" id="IPR011701">
    <property type="entry name" value="MFS"/>
</dbReference>
<dbReference type="Pfam" id="PF07690">
    <property type="entry name" value="MFS_1"/>
    <property type="match status" value="1"/>
</dbReference>
<sequence length="507" mass="55820">MTPEEMKDRTVEETMPAGVASKIDYEDATHVEYEPIDPEEEKKLVRKLDMVIMPMMAFVYFFQYIDKQTINYAAIFGLKTDLKLTGDEFSWVVSLFYLGQLCSQWPAAYLLSRLPITVFVGGTIIAWGAVEMCLASPSNFGGMAAIRFFLGFTEGSVSPAFIIITSLWYKRSEHNSRVSTWVAMNGVAQIVAALLMYGIAKNEHALAPWRVLFLVTGGMTIACGVVFVLWMPRSPGTAWFLNEKERSLAVRRLAADRGTKEGSDFNWAQAREALTTPTTWLYFMMALGLTLPTPIIKFSSTVINGFGFDTYKTMLVGLPAGVFSSGSVIIAAILPAYIRIKYIRIYTGLIVTAIPLIGSALMTSLPLDASWGVVVATWLAGGFAGTLSISAGLMASNVKGNTKKSVVSTGFFVCYCIGCLVAPQAWQSKDAPRYSTGNYLSIGSLCLLFLTFIAYGIEMERRNRNRDRKAAQGDSRYLVTEADGVATGVSLSSDMTDIEDKVFRYRL</sequence>
<dbReference type="Gene3D" id="1.20.1250.20">
    <property type="entry name" value="MFS general substrate transporter like domains"/>
    <property type="match status" value="1"/>
</dbReference>
<comment type="similarity">
    <text evidence="6">Belongs to the major facilitator superfamily. Allantoate permease family.</text>
</comment>
<comment type="subcellular location">
    <subcellularLocation>
        <location evidence="1">Membrane</location>
        <topology evidence="1">Multi-pass membrane protein</topology>
    </subcellularLocation>
</comment>
<dbReference type="EMBL" id="CABFNO020001350">
    <property type="protein sequence ID" value="CAG9982920.1"/>
    <property type="molecule type" value="Genomic_DNA"/>
</dbReference>
<feature type="transmembrane region" description="Helical" evidence="7">
    <location>
        <begin position="371"/>
        <end position="394"/>
    </location>
</feature>
<keyword evidence="10" id="KW-1185">Reference proteome</keyword>
<dbReference type="PANTHER" id="PTHR43791">
    <property type="entry name" value="PERMEASE-RELATED"/>
    <property type="match status" value="1"/>
</dbReference>
<feature type="domain" description="Major facilitator superfamily (MFS) profile" evidence="8">
    <location>
        <begin position="52"/>
        <end position="461"/>
    </location>
</feature>
<proteinExistence type="inferred from homology"/>
<evidence type="ECO:0000256" key="6">
    <source>
        <dbReference type="ARBA" id="ARBA00037968"/>
    </source>
</evidence>
<gene>
    <name evidence="9" type="ORF">CBYS24578_00011195</name>
</gene>
<dbReference type="OrthoDB" id="6730379at2759"/>
<accession>A0A9N9U8Q3</accession>
<dbReference type="GO" id="GO:0022857">
    <property type="term" value="F:transmembrane transporter activity"/>
    <property type="evidence" value="ECO:0007669"/>
    <property type="project" value="InterPro"/>
</dbReference>
<evidence type="ECO:0000259" key="8">
    <source>
        <dbReference type="PROSITE" id="PS50850"/>
    </source>
</evidence>
<dbReference type="FunFam" id="1.20.1250.20:FF:000064">
    <property type="entry name" value="MFS allantoate transporter"/>
    <property type="match status" value="1"/>
</dbReference>
<feature type="transmembrane region" description="Helical" evidence="7">
    <location>
        <begin position="406"/>
        <end position="426"/>
    </location>
</feature>
<feature type="transmembrane region" description="Helical" evidence="7">
    <location>
        <begin position="438"/>
        <end position="457"/>
    </location>
</feature>
<keyword evidence="4 7" id="KW-1133">Transmembrane helix</keyword>
<evidence type="ECO:0000256" key="3">
    <source>
        <dbReference type="ARBA" id="ARBA00022692"/>
    </source>
</evidence>
<dbReference type="PROSITE" id="PS50850">
    <property type="entry name" value="MFS"/>
    <property type="match status" value="1"/>
</dbReference>
<evidence type="ECO:0000256" key="1">
    <source>
        <dbReference type="ARBA" id="ARBA00004141"/>
    </source>
</evidence>
<dbReference type="PANTHER" id="PTHR43791:SF103">
    <property type="entry name" value="MAJOR FACILITATOR SUPERFAMILY (MFS) PROFILE DOMAIN-CONTAINING PROTEIN-RELATED"/>
    <property type="match status" value="1"/>
</dbReference>
<dbReference type="AlphaFoldDB" id="A0A9N9U8Q3"/>
<feature type="transmembrane region" description="Helical" evidence="7">
    <location>
        <begin position="345"/>
        <end position="365"/>
    </location>
</feature>
<feature type="transmembrane region" description="Helical" evidence="7">
    <location>
        <begin position="181"/>
        <end position="199"/>
    </location>
</feature>
<keyword evidence="3 7" id="KW-0812">Transmembrane</keyword>
<name>A0A9N9U8Q3_9HYPO</name>
<feature type="transmembrane region" description="Helical" evidence="7">
    <location>
        <begin position="118"/>
        <end position="138"/>
    </location>
</feature>
<feature type="transmembrane region" description="Helical" evidence="7">
    <location>
        <begin position="316"/>
        <end position="338"/>
    </location>
</feature>
<evidence type="ECO:0000256" key="4">
    <source>
        <dbReference type="ARBA" id="ARBA00022989"/>
    </source>
</evidence>